<dbReference type="CDD" id="cd00067">
    <property type="entry name" value="GAL4"/>
    <property type="match status" value="1"/>
</dbReference>
<feature type="region of interest" description="Disordered" evidence="1">
    <location>
        <begin position="281"/>
        <end position="307"/>
    </location>
</feature>
<dbReference type="EMBL" id="JABCYN010000023">
    <property type="protein sequence ID" value="KAF6012696.1"/>
    <property type="molecule type" value="Genomic_DNA"/>
</dbReference>
<comment type="caution">
    <text evidence="3">The sequence shown here is derived from an EMBL/GenBank/DDBJ whole genome shotgun (WGS) entry which is preliminary data.</text>
</comment>
<feature type="compositionally biased region" description="Polar residues" evidence="1">
    <location>
        <begin position="281"/>
        <end position="306"/>
    </location>
</feature>
<dbReference type="SMART" id="SM00066">
    <property type="entry name" value="GAL4"/>
    <property type="match status" value="1"/>
</dbReference>
<feature type="compositionally biased region" description="Low complexity" evidence="1">
    <location>
        <begin position="1052"/>
        <end position="1063"/>
    </location>
</feature>
<dbReference type="InterPro" id="IPR001138">
    <property type="entry name" value="Zn2Cys6_DnaBD"/>
</dbReference>
<organism evidence="3 4">
    <name type="scientific">Dekkera bruxellensis</name>
    <name type="common">Brettanomyces custersii</name>
    <dbReference type="NCBI Taxonomy" id="5007"/>
    <lineage>
        <taxon>Eukaryota</taxon>
        <taxon>Fungi</taxon>
        <taxon>Dikarya</taxon>
        <taxon>Ascomycota</taxon>
        <taxon>Saccharomycotina</taxon>
        <taxon>Pichiomycetes</taxon>
        <taxon>Pichiales</taxon>
        <taxon>Pichiaceae</taxon>
        <taxon>Brettanomyces</taxon>
    </lineage>
</organism>
<dbReference type="GO" id="GO:0008270">
    <property type="term" value="F:zinc ion binding"/>
    <property type="evidence" value="ECO:0007669"/>
    <property type="project" value="InterPro"/>
</dbReference>
<dbReference type="InterPro" id="IPR036864">
    <property type="entry name" value="Zn2-C6_fun-type_DNA-bd_sf"/>
</dbReference>
<feature type="region of interest" description="Disordered" evidence="1">
    <location>
        <begin position="377"/>
        <end position="408"/>
    </location>
</feature>
<evidence type="ECO:0000259" key="2">
    <source>
        <dbReference type="PROSITE" id="PS50048"/>
    </source>
</evidence>
<reference evidence="3 4" key="1">
    <citation type="journal article" date="2020" name="Appl. Microbiol. Biotechnol.">
        <title>Targeted gene deletion in Brettanomyces bruxellensis with an expression-free CRISPR-Cas9 system.</title>
        <authorList>
            <person name="Varela C."/>
            <person name="Bartel C."/>
            <person name="Onetto C."/>
            <person name="Borneman A."/>
        </authorList>
    </citation>
    <scope>NUCLEOTIDE SEQUENCE [LARGE SCALE GENOMIC DNA]</scope>
    <source>
        <strain evidence="3 4">AWRI1613</strain>
    </source>
</reference>
<dbReference type="SUPFAM" id="SSF57701">
    <property type="entry name" value="Zn2/Cys6 DNA-binding domain"/>
    <property type="match status" value="1"/>
</dbReference>
<feature type="compositionally biased region" description="Polar residues" evidence="1">
    <location>
        <begin position="1064"/>
        <end position="1077"/>
    </location>
</feature>
<gene>
    <name evidence="3" type="ORF">HII12_002218</name>
</gene>
<feature type="region of interest" description="Disordered" evidence="1">
    <location>
        <begin position="1"/>
        <end position="26"/>
    </location>
</feature>
<dbReference type="AlphaFoldDB" id="A0A8H6EWB9"/>
<feature type="compositionally biased region" description="Basic and acidic residues" evidence="1">
    <location>
        <begin position="981"/>
        <end position="990"/>
    </location>
</feature>
<dbReference type="PANTHER" id="PTHR31644">
    <property type="entry name" value="TRANSCRIPTIONAL ACTIVATOR ARO80-RELATED"/>
    <property type="match status" value="1"/>
</dbReference>
<dbReference type="PROSITE" id="PS00463">
    <property type="entry name" value="ZN2_CY6_FUNGAL_1"/>
    <property type="match status" value="1"/>
</dbReference>
<dbReference type="PANTHER" id="PTHR31644:SF2">
    <property type="entry name" value="TRANSCRIPTIONAL ACTIVATOR ARO80-RELATED"/>
    <property type="match status" value="1"/>
</dbReference>
<dbReference type="GO" id="GO:0009074">
    <property type="term" value="P:aromatic amino acid family catabolic process"/>
    <property type="evidence" value="ECO:0007669"/>
    <property type="project" value="TreeGrafter"/>
</dbReference>
<dbReference type="InterPro" id="IPR052780">
    <property type="entry name" value="AAA_Catabolism_Regulators"/>
</dbReference>
<feature type="compositionally biased region" description="Polar residues" evidence="1">
    <location>
        <begin position="377"/>
        <end position="398"/>
    </location>
</feature>
<feature type="region of interest" description="Disordered" evidence="1">
    <location>
        <begin position="1033"/>
        <end position="1077"/>
    </location>
</feature>
<feature type="compositionally biased region" description="Polar residues" evidence="1">
    <location>
        <begin position="1033"/>
        <end position="1051"/>
    </location>
</feature>
<name>A0A8H6EWB9_DEKBR</name>
<dbReference type="GO" id="GO:0045944">
    <property type="term" value="P:positive regulation of transcription by RNA polymerase II"/>
    <property type="evidence" value="ECO:0007669"/>
    <property type="project" value="TreeGrafter"/>
</dbReference>
<feature type="domain" description="Zn(2)-C6 fungal-type" evidence="2">
    <location>
        <begin position="35"/>
        <end position="71"/>
    </location>
</feature>
<proteinExistence type="predicted"/>
<dbReference type="Gene3D" id="4.10.240.10">
    <property type="entry name" value="Zn(2)-C6 fungal-type DNA-binding domain"/>
    <property type="match status" value="1"/>
</dbReference>
<feature type="region of interest" description="Disordered" evidence="1">
    <location>
        <begin position="516"/>
        <end position="541"/>
    </location>
</feature>
<sequence length="1161" mass="129639">MEISGSSVSPASSIESPSGTGEQNKKTKFRRNYMACLNCRIRKVKCDLGDVNSPHGPPCARCKRERKECIFVERKRGGSHAKAALKRRKLLDSVGKHPDLTLSTKSRLPNSVNALNGTSQLSRDAFSVGSTANTYAPSLAQIPASGYGSSRSQVQQQQVPFSAVTSSGTANSGFSAGNKMSFLASTAAHTLPSESLPVSSQLPAMLPPPNSVAGAPFTTNSVPYHPIANSIPQLNVGSTMELHSAASVTGADISTGRINTYRRAEGSNAKLQSKLLRNDVNNDSFKQSPTLSTQDHAQNSNQPQNNVRERIYSDQPLTNNATMVFLAHIAGKIAKADKRDRIDGKEKVEELEAAIPTSVEAKRKSMLRSRENSLTRKVNGTYNSMSSLSRESSYQDIPSSNSSSSNLSKEAFGHASDLFPSIRKDRFEMPPIKSTLSMRLSPTAKLSDIEYIGSDGIMTEIEARRLIKLFFTTMHPFFPYIPDELHNPDILPAYPMLLCAILTVAARYHPLPFENEPFNGKSEQSKKSQIEGDKKISDDHEDDKNVRHLKVHEQLWIYCQRLFSMTVWGESSSRSIGTLLSFLLFTEWNPRAIHFRWSDYANSADDESGQQEQYAGLSAMKRSELMSFMLIGTANRLSFLLPDHPLTFMATHVAETHAAIGLNKRSMLAQTLAEVDVNSPKWGFTQIQKGTLELLQFFSLCYETLYGQHPKFGHLNKYQNLAILDILSPILENWYQKYHRLLKPSNPHSVNFDHQASKPQDRINWLSLSEKTRHDLSSMIERESLILDYYYTKLYLYSLALSGDTSVSANLVNSKKGRSLRLDELVRYSRYVELAYKAAKEVLAVTQRVHRLKLLKFMPVRWVTRIIKAVSFIVKCYLTLTTDTTSSKKSKGTLGFDQSDELKVGGEQSAILQMSVIPVEEIVSLLQKTAICLRDAAPDELHLSTRYSTILMYLCSQFKSRMRDHREKLVVDYESRIRDKEMREAGKMSEKGQNSNNERLDLSQNSSQQTTGFDLSAKRTNFVSDDRPYNIATESSSYTGNSFSQPSQHQCGSISTQGSSISGPNSESAVSTNGNSNFSADQQLFDDYFSNTNPSETLFTWFASNNSPGLDFVDQFTKEMEMEFINKGGKNLQKQPGRKLQDDNSTMHAEFPMEGSSETTK</sequence>
<feature type="region of interest" description="Disordered" evidence="1">
    <location>
        <begin position="1128"/>
        <end position="1161"/>
    </location>
</feature>
<feature type="compositionally biased region" description="Polar residues" evidence="1">
    <location>
        <begin position="991"/>
        <end position="1017"/>
    </location>
</feature>
<feature type="compositionally biased region" description="Low complexity" evidence="1">
    <location>
        <begin position="399"/>
        <end position="408"/>
    </location>
</feature>
<dbReference type="GO" id="GO:0005634">
    <property type="term" value="C:nucleus"/>
    <property type="evidence" value="ECO:0007669"/>
    <property type="project" value="TreeGrafter"/>
</dbReference>
<feature type="region of interest" description="Disordered" evidence="1">
    <location>
        <begin position="981"/>
        <end position="1017"/>
    </location>
</feature>
<dbReference type="PROSITE" id="PS50048">
    <property type="entry name" value="ZN2_CY6_FUNGAL_2"/>
    <property type="match status" value="1"/>
</dbReference>
<evidence type="ECO:0000313" key="4">
    <source>
        <dbReference type="Proteomes" id="UP000568158"/>
    </source>
</evidence>
<accession>A0A8H6EWB9</accession>
<feature type="compositionally biased region" description="Low complexity" evidence="1">
    <location>
        <begin position="1"/>
        <end position="19"/>
    </location>
</feature>
<dbReference type="GO" id="GO:0000981">
    <property type="term" value="F:DNA-binding transcription factor activity, RNA polymerase II-specific"/>
    <property type="evidence" value="ECO:0007669"/>
    <property type="project" value="InterPro"/>
</dbReference>
<dbReference type="Proteomes" id="UP000568158">
    <property type="component" value="Unassembled WGS sequence"/>
</dbReference>
<protein>
    <recommendedName>
        <fullName evidence="2">Zn(2)-C6 fungal-type domain-containing protein</fullName>
    </recommendedName>
</protein>
<feature type="compositionally biased region" description="Basic and acidic residues" evidence="1">
    <location>
        <begin position="523"/>
        <end position="541"/>
    </location>
</feature>
<dbReference type="Pfam" id="PF00172">
    <property type="entry name" value="Zn_clus"/>
    <property type="match status" value="1"/>
</dbReference>
<evidence type="ECO:0000313" key="3">
    <source>
        <dbReference type="EMBL" id="KAF6012696.1"/>
    </source>
</evidence>
<evidence type="ECO:0000256" key="1">
    <source>
        <dbReference type="SAM" id="MobiDB-lite"/>
    </source>
</evidence>
<dbReference type="CDD" id="cd12148">
    <property type="entry name" value="fungal_TF_MHR"/>
    <property type="match status" value="1"/>
</dbReference>